<sequence length="72" mass="7674">MLPSGARLAVALLRRYQSLLLRSEMAKTSGSAQTEARINGEDDQRPICFETGHIARLADGAAVVSQGDTVVC</sequence>
<proteinExistence type="predicted"/>
<dbReference type="SUPFAM" id="SSF54211">
    <property type="entry name" value="Ribosomal protein S5 domain 2-like"/>
    <property type="match status" value="1"/>
</dbReference>
<protein>
    <submittedName>
        <fullName evidence="3">Exodeoxyribonuclease VII large subunit</fullName>
    </submittedName>
</protein>
<dbReference type="Proteomes" id="UP000271098">
    <property type="component" value="Unassembled WGS sequence"/>
</dbReference>
<name>A0A183EWX7_9BILA</name>
<reference evidence="3" key="1">
    <citation type="submission" date="2016-06" db="UniProtKB">
        <authorList>
            <consortium name="WormBaseParasite"/>
        </authorList>
    </citation>
    <scope>IDENTIFICATION</scope>
</reference>
<dbReference type="InterPro" id="IPR020568">
    <property type="entry name" value="Ribosomal_Su5_D2-typ_SF"/>
</dbReference>
<dbReference type="WBParaSite" id="GPUH_0002549801-mRNA-1">
    <property type="protein sequence ID" value="GPUH_0002549801-mRNA-1"/>
    <property type="gene ID" value="GPUH_0002549801"/>
</dbReference>
<organism evidence="3">
    <name type="scientific">Gongylonema pulchrum</name>
    <dbReference type="NCBI Taxonomy" id="637853"/>
    <lineage>
        <taxon>Eukaryota</taxon>
        <taxon>Metazoa</taxon>
        <taxon>Ecdysozoa</taxon>
        <taxon>Nematoda</taxon>
        <taxon>Chromadorea</taxon>
        <taxon>Rhabditida</taxon>
        <taxon>Spirurina</taxon>
        <taxon>Spiruromorpha</taxon>
        <taxon>Spiruroidea</taxon>
        <taxon>Gongylonematidae</taxon>
        <taxon>Gongylonema</taxon>
    </lineage>
</organism>
<reference evidence="1 2" key="2">
    <citation type="submission" date="2018-11" db="EMBL/GenBank/DDBJ databases">
        <authorList>
            <consortium name="Pathogen Informatics"/>
        </authorList>
    </citation>
    <scope>NUCLEOTIDE SEQUENCE [LARGE SCALE GENOMIC DNA]</scope>
</reference>
<evidence type="ECO:0000313" key="3">
    <source>
        <dbReference type="WBParaSite" id="GPUH_0002549801-mRNA-1"/>
    </source>
</evidence>
<gene>
    <name evidence="1" type="ORF">GPUH_LOCUS25468</name>
</gene>
<evidence type="ECO:0000313" key="1">
    <source>
        <dbReference type="EMBL" id="VDN44245.1"/>
    </source>
</evidence>
<dbReference type="Gene3D" id="3.30.230.70">
    <property type="entry name" value="GHMP Kinase, N-terminal domain"/>
    <property type="match status" value="1"/>
</dbReference>
<dbReference type="EMBL" id="UYRT01105350">
    <property type="protein sequence ID" value="VDN44245.1"/>
    <property type="molecule type" value="Genomic_DNA"/>
</dbReference>
<dbReference type="AlphaFoldDB" id="A0A183EWX7"/>
<accession>A0A183EWX7</accession>
<dbReference type="InterPro" id="IPR027408">
    <property type="entry name" value="PNPase/RNase_PH_dom_sf"/>
</dbReference>
<evidence type="ECO:0000313" key="2">
    <source>
        <dbReference type="Proteomes" id="UP000271098"/>
    </source>
</evidence>
<dbReference type="OrthoDB" id="10337440at2759"/>
<keyword evidence="2" id="KW-1185">Reference proteome</keyword>